<keyword evidence="1" id="KW-1133">Transmembrane helix</keyword>
<gene>
    <name evidence="3" type="ORF">EZ216_05770</name>
</gene>
<keyword evidence="1" id="KW-0472">Membrane</keyword>
<reference evidence="3 4" key="1">
    <citation type="submission" date="2019-03" db="EMBL/GenBank/DDBJ databases">
        <title>Ramlibacter sp. 18x22-1, whole genome shotgun sequence.</title>
        <authorList>
            <person name="Zhang X."/>
            <person name="Feng G."/>
            <person name="Zhu H."/>
        </authorList>
    </citation>
    <scope>NUCLEOTIDE SEQUENCE [LARGE SCALE GENOMIC DNA]</scope>
    <source>
        <strain evidence="3 4">18x22-1</strain>
    </source>
</reference>
<evidence type="ECO:0000313" key="3">
    <source>
        <dbReference type="EMBL" id="TFZ08661.1"/>
    </source>
</evidence>
<keyword evidence="4" id="KW-1185">Reference proteome</keyword>
<dbReference type="InterPro" id="IPR000326">
    <property type="entry name" value="PAP2/HPO"/>
</dbReference>
<dbReference type="RefSeq" id="WP_135248650.1">
    <property type="nucleotide sequence ID" value="NZ_SMLK01000001.1"/>
</dbReference>
<keyword evidence="1" id="KW-0812">Transmembrane</keyword>
<feature type="transmembrane region" description="Helical" evidence="1">
    <location>
        <begin position="143"/>
        <end position="161"/>
    </location>
</feature>
<dbReference type="OrthoDB" id="7348799at2"/>
<protein>
    <submittedName>
        <fullName evidence="3">Phosphatase PAP2 family protein</fullName>
    </submittedName>
</protein>
<feature type="domain" description="Phosphatidic acid phosphatase type 2/haloperoxidase" evidence="2">
    <location>
        <begin position="90"/>
        <end position="214"/>
    </location>
</feature>
<sequence>MLRQTLPPLLVPTVAALVLVLGWDASGLDLPAAQWASHAGGFPLRDNWLWSKVLHEGARTAVWLMVLWPVSALWRPTGVLRRLPRARIGWLLATALTGMLLISVLKHHSLTSCPWDLREFGGKARLVSHWAWGLSDGGSGQCFPGGHASAGFAWLAGYFAFREHQPRVARAWLAGALVAGAAMGVAQQLRGAHFASHTLWTAWLCWTWAWLCSFVLPALHRDETAAR</sequence>
<dbReference type="Gene3D" id="1.20.144.10">
    <property type="entry name" value="Phosphatidic acid phosphatase type 2/haloperoxidase"/>
    <property type="match status" value="1"/>
</dbReference>
<dbReference type="AlphaFoldDB" id="A0A4Z0CBE7"/>
<proteinExistence type="predicted"/>
<dbReference type="InterPro" id="IPR036938">
    <property type="entry name" value="PAP2/HPO_sf"/>
</dbReference>
<feature type="transmembrane region" description="Helical" evidence="1">
    <location>
        <begin position="88"/>
        <end position="105"/>
    </location>
</feature>
<organism evidence="3 4">
    <name type="scientific">Ramlibacter humi</name>
    <dbReference type="NCBI Taxonomy" id="2530451"/>
    <lineage>
        <taxon>Bacteria</taxon>
        <taxon>Pseudomonadati</taxon>
        <taxon>Pseudomonadota</taxon>
        <taxon>Betaproteobacteria</taxon>
        <taxon>Burkholderiales</taxon>
        <taxon>Comamonadaceae</taxon>
        <taxon>Ramlibacter</taxon>
    </lineage>
</organism>
<dbReference type="Proteomes" id="UP000297839">
    <property type="component" value="Unassembled WGS sequence"/>
</dbReference>
<feature type="transmembrane region" description="Helical" evidence="1">
    <location>
        <begin position="58"/>
        <end position="76"/>
    </location>
</feature>
<feature type="transmembrane region" description="Helical" evidence="1">
    <location>
        <begin position="168"/>
        <end position="186"/>
    </location>
</feature>
<accession>A0A4Z0CBE7</accession>
<feature type="transmembrane region" description="Helical" evidence="1">
    <location>
        <begin position="198"/>
        <end position="219"/>
    </location>
</feature>
<dbReference type="Pfam" id="PF01569">
    <property type="entry name" value="PAP2"/>
    <property type="match status" value="1"/>
</dbReference>
<name>A0A4Z0CBE7_9BURK</name>
<evidence type="ECO:0000259" key="2">
    <source>
        <dbReference type="Pfam" id="PF01569"/>
    </source>
</evidence>
<evidence type="ECO:0000313" key="4">
    <source>
        <dbReference type="Proteomes" id="UP000297839"/>
    </source>
</evidence>
<dbReference type="CDD" id="cd03396">
    <property type="entry name" value="PAP2_like_6"/>
    <property type="match status" value="1"/>
</dbReference>
<comment type="caution">
    <text evidence="3">The sequence shown here is derived from an EMBL/GenBank/DDBJ whole genome shotgun (WGS) entry which is preliminary data.</text>
</comment>
<dbReference type="EMBL" id="SMLK01000001">
    <property type="protein sequence ID" value="TFZ08661.1"/>
    <property type="molecule type" value="Genomic_DNA"/>
</dbReference>
<dbReference type="SUPFAM" id="SSF48317">
    <property type="entry name" value="Acid phosphatase/Vanadium-dependent haloperoxidase"/>
    <property type="match status" value="1"/>
</dbReference>
<evidence type="ECO:0000256" key="1">
    <source>
        <dbReference type="SAM" id="Phobius"/>
    </source>
</evidence>